<dbReference type="GO" id="GO:0000118">
    <property type="term" value="C:histone deacetylase complex"/>
    <property type="evidence" value="ECO:0007669"/>
    <property type="project" value="TreeGrafter"/>
</dbReference>
<dbReference type="PROSITE" id="PS51184">
    <property type="entry name" value="JMJC"/>
    <property type="match status" value="1"/>
</dbReference>
<comment type="similarity">
    <text evidence="2">Belongs to the JARID1 histone demethylase family.</text>
</comment>
<evidence type="ECO:0000256" key="1">
    <source>
        <dbReference type="ARBA" id="ARBA00004123"/>
    </source>
</evidence>
<protein>
    <submittedName>
        <fullName evidence="7">Uncharacterized protein LOC110413295</fullName>
    </submittedName>
</protein>
<evidence type="ECO:0000256" key="2">
    <source>
        <dbReference type="ARBA" id="ARBA00006801"/>
    </source>
</evidence>
<dbReference type="AlphaFoldDB" id="A0A6J0ZYD1"/>
<dbReference type="GO" id="GO:0000785">
    <property type="term" value="C:chromatin"/>
    <property type="evidence" value="ECO:0007669"/>
    <property type="project" value="TreeGrafter"/>
</dbReference>
<dbReference type="RefSeq" id="XP_021279733.1">
    <property type="nucleotide sequence ID" value="XM_021424058.1"/>
</dbReference>
<feature type="domain" description="JmjC" evidence="5">
    <location>
        <begin position="195"/>
        <end position="401"/>
    </location>
</feature>
<dbReference type="GO" id="GO:0046872">
    <property type="term" value="F:metal ion binding"/>
    <property type="evidence" value="ECO:0007669"/>
    <property type="project" value="UniProtKB-KW"/>
</dbReference>
<evidence type="ECO:0000256" key="4">
    <source>
        <dbReference type="ARBA" id="ARBA00023242"/>
    </source>
</evidence>
<accession>A0A6J0ZYD1</accession>
<dbReference type="GO" id="GO:0032454">
    <property type="term" value="F:histone H3K9 demethylase activity"/>
    <property type="evidence" value="ECO:0007669"/>
    <property type="project" value="InterPro"/>
</dbReference>
<organism evidence="6 7">
    <name type="scientific">Herrania umbratica</name>
    <dbReference type="NCBI Taxonomy" id="108875"/>
    <lineage>
        <taxon>Eukaryota</taxon>
        <taxon>Viridiplantae</taxon>
        <taxon>Streptophyta</taxon>
        <taxon>Embryophyta</taxon>
        <taxon>Tracheophyta</taxon>
        <taxon>Spermatophyta</taxon>
        <taxon>Magnoliopsida</taxon>
        <taxon>eudicotyledons</taxon>
        <taxon>Gunneridae</taxon>
        <taxon>Pentapetalae</taxon>
        <taxon>rosids</taxon>
        <taxon>malvids</taxon>
        <taxon>Malvales</taxon>
        <taxon>Malvaceae</taxon>
        <taxon>Byttnerioideae</taxon>
        <taxon>Herrania</taxon>
    </lineage>
</organism>
<evidence type="ECO:0000313" key="6">
    <source>
        <dbReference type="Proteomes" id="UP000504621"/>
    </source>
</evidence>
<name>A0A6J0ZYD1_9ROSI</name>
<comment type="subcellular location">
    <subcellularLocation>
        <location evidence="1">Nucleus</location>
    </subcellularLocation>
</comment>
<evidence type="ECO:0000313" key="7">
    <source>
        <dbReference type="RefSeq" id="XP_021279733.1"/>
    </source>
</evidence>
<dbReference type="InterPro" id="IPR045109">
    <property type="entry name" value="LSDs-like"/>
</dbReference>
<keyword evidence="3" id="KW-0479">Metal-binding</keyword>
<evidence type="ECO:0000256" key="3">
    <source>
        <dbReference type="ARBA" id="ARBA00022723"/>
    </source>
</evidence>
<dbReference type="GO" id="GO:0006357">
    <property type="term" value="P:regulation of transcription by RNA polymerase II"/>
    <property type="evidence" value="ECO:0007669"/>
    <property type="project" value="TreeGrafter"/>
</dbReference>
<proteinExistence type="inferred from homology"/>
<sequence length="457" mass="51870">MSEGDNGTLFSVKSATPWFVIGAPLHSSSMLALLQENDAKPHILEYNESKVTQSLRCNDNPEKDSFLENSDRKITSNQLKVEPDKCSLSSSVDERDNLFVGIVCKKLGMLEHNAMVEAELYPENNDQGIADQKMEEFGPKESSSSSSTVKKDNFEIRTMDYTLEAEEVVRNISVKDQRDEHVYASELNASKAENMSLKLNEQREKQSEVEGNCFLDDVDVSERNFSVENVTSPTNHATFDINAVGSGTEGISLSGENGCNGPGSKESDQVPIKDLENNEKSQMVNGGAVWDIFRKQDVLKIYQYLEKHKKEFRHLNNLPVNSVIHPIHDQTLFLNERHKKQLREEFNVEPWTFEQYLGEAVFIPAGCPHQVRNRQSCIKVALDFVSPDNIEECIRLTKDFRMLPKNHRAKEDKLEVKKMVLYAVSSAVKEARSLMPNQEKCGFGMKLLNMRCVLLRR</sequence>
<dbReference type="GO" id="GO:0003712">
    <property type="term" value="F:transcription coregulator activity"/>
    <property type="evidence" value="ECO:0007669"/>
    <property type="project" value="TreeGrafter"/>
</dbReference>
<dbReference type="SUPFAM" id="SSF51197">
    <property type="entry name" value="Clavaminate synthase-like"/>
    <property type="match status" value="1"/>
</dbReference>
<dbReference type="PANTHER" id="PTHR12549:SF33">
    <property type="entry name" value="LYSINE-SPECIFIC DEMETHYLASE JMJ27"/>
    <property type="match status" value="1"/>
</dbReference>
<dbReference type="SMART" id="SM00558">
    <property type="entry name" value="JmjC"/>
    <property type="match status" value="1"/>
</dbReference>
<keyword evidence="4" id="KW-0539">Nucleus</keyword>
<dbReference type="PANTHER" id="PTHR12549">
    <property type="entry name" value="JMJC DOMAIN-CONTAINING HISTONE DEMETHYLATION PROTEIN"/>
    <property type="match status" value="1"/>
</dbReference>
<dbReference type="InterPro" id="IPR003347">
    <property type="entry name" value="JmjC_dom"/>
</dbReference>
<gene>
    <name evidence="7" type="primary">LOC110413295</name>
</gene>
<dbReference type="Proteomes" id="UP000504621">
    <property type="component" value="Unplaced"/>
</dbReference>
<dbReference type="Pfam" id="PF02373">
    <property type="entry name" value="JmjC"/>
    <property type="match status" value="1"/>
</dbReference>
<dbReference type="GO" id="GO:0031490">
    <property type="term" value="F:chromatin DNA binding"/>
    <property type="evidence" value="ECO:0007669"/>
    <property type="project" value="TreeGrafter"/>
</dbReference>
<reference evidence="7" key="1">
    <citation type="submission" date="2025-08" db="UniProtKB">
        <authorList>
            <consortium name="RefSeq"/>
        </authorList>
    </citation>
    <scope>IDENTIFICATION</scope>
    <source>
        <tissue evidence="7">Leaf</tissue>
    </source>
</reference>
<keyword evidence="6" id="KW-1185">Reference proteome</keyword>
<evidence type="ECO:0000259" key="5">
    <source>
        <dbReference type="PROSITE" id="PS51184"/>
    </source>
</evidence>
<dbReference type="Gene3D" id="2.60.120.650">
    <property type="entry name" value="Cupin"/>
    <property type="match status" value="1"/>
</dbReference>
<dbReference type="GeneID" id="110413295"/>
<dbReference type="OrthoDB" id="1667110at2759"/>